<dbReference type="Pfam" id="PF01408">
    <property type="entry name" value="GFO_IDH_MocA"/>
    <property type="match status" value="1"/>
</dbReference>
<dbReference type="RefSeq" id="WP_338024287.1">
    <property type="nucleotide sequence ID" value="NZ_JAFBDR010000012.1"/>
</dbReference>
<dbReference type="Proteomes" id="UP001296943">
    <property type="component" value="Unassembled WGS sequence"/>
</dbReference>
<name>A0ABS2N143_9BACI</name>
<dbReference type="Gene3D" id="3.30.360.10">
    <property type="entry name" value="Dihydrodipicolinate Reductase, domain 2"/>
    <property type="match status" value="1"/>
</dbReference>
<dbReference type="SUPFAM" id="SSF51735">
    <property type="entry name" value="NAD(P)-binding Rossmann-fold domains"/>
    <property type="match status" value="1"/>
</dbReference>
<comment type="caution">
    <text evidence="3">The sequence shown here is derived from an EMBL/GenBank/DDBJ whole genome shotgun (WGS) entry which is preliminary data.</text>
</comment>
<evidence type="ECO:0000313" key="3">
    <source>
        <dbReference type="EMBL" id="MBM7571866.1"/>
    </source>
</evidence>
<evidence type="ECO:0000259" key="1">
    <source>
        <dbReference type="Pfam" id="PF01408"/>
    </source>
</evidence>
<sequence>MSILVNVALLSRWHVHADDYARQANQNNNLSIQLVWDEQAERGRKWADELGVAFESKLENVLENPAIDAVIVGTPTNLHKEVIMQAAKNKKHIFTEKVLAFTVDDCQEIMTVVEESGVHLMVSLPQLTKGNYLYAQQTVNQGLLGQITMVRCRKAHNGAVPQEGKPNGWLPDHFFDREACGGGSLIDLGAHPIYLTNRLAGPAISLSARLQTTSEKYEVDDNAVVMVEYESGALGVIESGFLSHGSPFQLELYGTEGTLLIEANQIRLNSKQTGKDWVVPENVPEALPMPMEQWVNMMTDNQEPTITKDDVFNLTLINQAALLSNQQEKTVYLTELMGGK</sequence>
<organism evidence="3 4">
    <name type="scientific">Aquibacillus albus</name>
    <dbReference type="NCBI Taxonomy" id="1168171"/>
    <lineage>
        <taxon>Bacteria</taxon>
        <taxon>Bacillati</taxon>
        <taxon>Bacillota</taxon>
        <taxon>Bacilli</taxon>
        <taxon>Bacillales</taxon>
        <taxon>Bacillaceae</taxon>
        <taxon>Aquibacillus</taxon>
    </lineage>
</organism>
<dbReference type="InterPro" id="IPR036291">
    <property type="entry name" value="NAD(P)-bd_dom_sf"/>
</dbReference>
<feature type="domain" description="Gfo/Idh/MocA-like oxidoreductase N-terminal" evidence="1">
    <location>
        <begin position="18"/>
        <end position="122"/>
    </location>
</feature>
<dbReference type="InterPro" id="IPR051450">
    <property type="entry name" value="Gfo/Idh/MocA_Oxidoreductases"/>
</dbReference>
<reference evidence="3 4" key="1">
    <citation type="submission" date="2021-01" db="EMBL/GenBank/DDBJ databases">
        <title>Genomic Encyclopedia of Type Strains, Phase IV (KMG-IV): sequencing the most valuable type-strain genomes for metagenomic binning, comparative biology and taxonomic classification.</title>
        <authorList>
            <person name="Goeker M."/>
        </authorList>
    </citation>
    <scope>NUCLEOTIDE SEQUENCE [LARGE SCALE GENOMIC DNA]</scope>
    <source>
        <strain evidence="3 4">DSM 23711</strain>
    </source>
</reference>
<dbReference type="PANTHER" id="PTHR43377:SF1">
    <property type="entry name" value="BILIVERDIN REDUCTASE A"/>
    <property type="match status" value="1"/>
</dbReference>
<dbReference type="Pfam" id="PF22725">
    <property type="entry name" value="GFO_IDH_MocA_C3"/>
    <property type="match status" value="1"/>
</dbReference>
<dbReference type="InterPro" id="IPR000683">
    <property type="entry name" value="Gfo/Idh/MocA-like_OxRdtase_N"/>
</dbReference>
<gene>
    <name evidence="3" type="ORF">JOC48_002367</name>
</gene>
<dbReference type="PANTHER" id="PTHR43377">
    <property type="entry name" value="BILIVERDIN REDUCTASE A"/>
    <property type="match status" value="1"/>
</dbReference>
<accession>A0ABS2N143</accession>
<evidence type="ECO:0000259" key="2">
    <source>
        <dbReference type="Pfam" id="PF22725"/>
    </source>
</evidence>
<dbReference type="Gene3D" id="3.40.50.720">
    <property type="entry name" value="NAD(P)-binding Rossmann-like Domain"/>
    <property type="match status" value="1"/>
</dbReference>
<keyword evidence="4" id="KW-1185">Reference proteome</keyword>
<protein>
    <submittedName>
        <fullName evidence="3">Dehydrogenase</fullName>
    </submittedName>
</protein>
<dbReference type="InterPro" id="IPR055170">
    <property type="entry name" value="GFO_IDH_MocA-like_dom"/>
</dbReference>
<dbReference type="SUPFAM" id="SSF55347">
    <property type="entry name" value="Glyceraldehyde-3-phosphate dehydrogenase-like, C-terminal domain"/>
    <property type="match status" value="1"/>
</dbReference>
<proteinExistence type="predicted"/>
<feature type="domain" description="GFO/IDH/MocA-like oxidoreductase" evidence="2">
    <location>
        <begin position="132"/>
        <end position="259"/>
    </location>
</feature>
<evidence type="ECO:0000313" key="4">
    <source>
        <dbReference type="Proteomes" id="UP001296943"/>
    </source>
</evidence>
<dbReference type="EMBL" id="JAFBDR010000012">
    <property type="protein sequence ID" value="MBM7571866.1"/>
    <property type="molecule type" value="Genomic_DNA"/>
</dbReference>